<feature type="signal peptide" evidence="2">
    <location>
        <begin position="1"/>
        <end position="27"/>
    </location>
</feature>
<evidence type="ECO:0000313" key="3">
    <source>
        <dbReference type="EMBL" id="ORC91885.1"/>
    </source>
</evidence>
<feature type="chain" id="PRO_5011964550" evidence="2">
    <location>
        <begin position="28"/>
        <end position="409"/>
    </location>
</feature>
<dbReference type="GeneID" id="39982916"/>
<feature type="compositionally biased region" description="Polar residues" evidence="1">
    <location>
        <begin position="301"/>
        <end position="319"/>
    </location>
</feature>
<comment type="caution">
    <text evidence="3">The sequence shown here is derived from an EMBL/GenBank/DDBJ whole genome shotgun (WGS) entry which is preliminary data.</text>
</comment>
<dbReference type="EMBL" id="NBCO01000005">
    <property type="protein sequence ID" value="ORC91885.1"/>
    <property type="molecule type" value="Genomic_DNA"/>
</dbReference>
<reference evidence="3 4" key="1">
    <citation type="submission" date="2017-03" db="EMBL/GenBank/DDBJ databases">
        <title>An alternative strategy for trypanosome survival in the mammalian bloodstream revealed through genome and transcriptome analysis of the ubiquitous bovine parasite Trypanosoma (Megatrypanum) theileri.</title>
        <authorList>
            <person name="Kelly S."/>
            <person name="Ivens A."/>
            <person name="Mott A."/>
            <person name="O'Neill E."/>
            <person name="Emms D."/>
            <person name="Macleod O."/>
            <person name="Voorheis P."/>
            <person name="Matthews J."/>
            <person name="Matthews K."/>
            <person name="Carrington M."/>
        </authorList>
    </citation>
    <scope>NUCLEOTIDE SEQUENCE [LARGE SCALE GENOMIC DNA]</scope>
    <source>
        <strain evidence="3">Edinburgh</strain>
    </source>
</reference>
<evidence type="ECO:0000256" key="2">
    <source>
        <dbReference type="SAM" id="SignalP"/>
    </source>
</evidence>
<keyword evidence="4" id="KW-1185">Reference proteome</keyword>
<feature type="compositionally biased region" description="Basic and acidic residues" evidence="1">
    <location>
        <begin position="344"/>
        <end position="359"/>
    </location>
</feature>
<dbReference type="RefSeq" id="XP_028885951.1">
    <property type="nucleotide sequence ID" value="XM_029023136.1"/>
</dbReference>
<feature type="compositionally biased region" description="Basic and acidic residues" evidence="1">
    <location>
        <begin position="320"/>
        <end position="337"/>
    </location>
</feature>
<keyword evidence="2" id="KW-0732">Signal</keyword>
<proteinExistence type="predicted"/>
<name>A0A1X0P4T6_9TRYP</name>
<feature type="region of interest" description="Disordered" evidence="1">
    <location>
        <begin position="283"/>
        <end position="359"/>
    </location>
</feature>
<gene>
    <name evidence="3" type="ORF">TM35_000054810</name>
</gene>
<dbReference type="VEuPathDB" id="TriTrypDB:TM35_000054810"/>
<dbReference type="AlphaFoldDB" id="A0A1X0P4T6"/>
<evidence type="ECO:0000313" key="4">
    <source>
        <dbReference type="Proteomes" id="UP000192257"/>
    </source>
</evidence>
<organism evidence="3 4">
    <name type="scientific">Trypanosoma theileri</name>
    <dbReference type="NCBI Taxonomy" id="67003"/>
    <lineage>
        <taxon>Eukaryota</taxon>
        <taxon>Discoba</taxon>
        <taxon>Euglenozoa</taxon>
        <taxon>Kinetoplastea</taxon>
        <taxon>Metakinetoplastina</taxon>
        <taxon>Trypanosomatida</taxon>
        <taxon>Trypanosomatidae</taxon>
        <taxon>Trypanosoma</taxon>
    </lineage>
</organism>
<dbReference type="Proteomes" id="UP000192257">
    <property type="component" value="Unassembled WGS sequence"/>
</dbReference>
<accession>A0A1X0P4T6</accession>
<evidence type="ECO:0000256" key="1">
    <source>
        <dbReference type="SAM" id="MobiDB-lite"/>
    </source>
</evidence>
<sequence length="409" mass="45825">MTTMFVQLRRVVYLLVLLQCCVCVASASGKQEVFTVKSTKDAAEVEWFRKTVDEVYKHIVHTNGCLSVLKDKRQLTTNNTARARAVVKNVTDLVVAFMELNAKEEGRGQIGAWIEERKDEIQQHINDLEVVMSSLLDMSLLSDNCRKQSMVSDDDMNRLDDARKRFLKVPRKETTEIVGLRLGSRIVSEKLFDLLKDLKSPEGGLLPLRDARESVNDAKRAMQALLDTFKDVKTFKVPSVEEMGEGFLRKAEGRNVTVIKELGEAKEKAKREIQRLLRERRGEEKNEKEVMEQDGSGVVEQPSTGIKETQEVDTNGQSVQEKEEKQVDSESAGKEEVVGGTAMEEQKEEIRKEDAPQQGVKIKEEANVTDIGAENVIKAIRESDSSSNPALVHASMLLLLCVLGCSLVC</sequence>
<protein>
    <submittedName>
        <fullName evidence="3">Uncharacterized protein</fullName>
    </submittedName>
</protein>